<name>A0A9W5S0C3_9BACL</name>
<proteinExistence type="predicted"/>
<gene>
    <name evidence="1" type="ORF">BG53_04760</name>
</gene>
<keyword evidence="2" id="KW-1185">Reference proteome</keyword>
<protein>
    <submittedName>
        <fullName evidence="1">Uncharacterized protein</fullName>
    </submittedName>
</protein>
<comment type="caution">
    <text evidence="1">The sequence shown here is derived from an EMBL/GenBank/DDBJ whole genome shotgun (WGS) entry which is preliminary data.</text>
</comment>
<accession>A0A9W5S0C3</accession>
<dbReference type="Proteomes" id="UP000053750">
    <property type="component" value="Unassembled WGS sequence"/>
</dbReference>
<sequence>MPDYPHRLMATIDGKWTFAPWRGSKGADGLVMRQSWKEQRVERAAAGMLHMERREALTWLEGTGRTAADWPGGHHVRREEPSAGV</sequence>
<evidence type="ECO:0000313" key="1">
    <source>
        <dbReference type="EMBL" id="EXX87123.1"/>
    </source>
</evidence>
<reference evidence="1 2" key="1">
    <citation type="submission" date="2014-02" db="EMBL/GenBank/DDBJ databases">
        <title>Genome sequence of Paenibacillus darwinianus reveals adaptive mechanisms for survival in Antarctic soils.</title>
        <authorList>
            <person name="Dsouza M."/>
            <person name="Taylor M.W."/>
            <person name="Turner S.J."/>
            <person name="Aislabie J."/>
        </authorList>
    </citation>
    <scope>NUCLEOTIDE SEQUENCE [LARGE SCALE GENOMIC DNA]</scope>
    <source>
        <strain evidence="1 2">CE1</strain>
    </source>
</reference>
<evidence type="ECO:0000313" key="2">
    <source>
        <dbReference type="Proteomes" id="UP000053750"/>
    </source>
</evidence>
<dbReference type="EMBL" id="JFHU01000167">
    <property type="protein sequence ID" value="EXX87123.1"/>
    <property type="molecule type" value="Genomic_DNA"/>
</dbReference>
<dbReference type="AlphaFoldDB" id="A0A9W5S0C3"/>
<dbReference type="RefSeq" id="WP_036581779.1">
    <property type="nucleotide sequence ID" value="NZ_KK082137.1"/>
</dbReference>
<organism evidence="1 2">
    <name type="scientific">Paenibacillus darwinianus</name>
    <dbReference type="NCBI Taxonomy" id="1380763"/>
    <lineage>
        <taxon>Bacteria</taxon>
        <taxon>Bacillati</taxon>
        <taxon>Bacillota</taxon>
        <taxon>Bacilli</taxon>
        <taxon>Bacillales</taxon>
        <taxon>Paenibacillaceae</taxon>
        <taxon>Paenibacillus</taxon>
    </lineage>
</organism>